<name>A0AC35UFE0_9BILA</name>
<evidence type="ECO:0000313" key="1">
    <source>
        <dbReference type="Proteomes" id="UP000095286"/>
    </source>
</evidence>
<protein>
    <submittedName>
        <fullName evidence="2">G_PROTEIN_RECEP_F1_2 domain-containing protein</fullName>
    </submittedName>
</protein>
<proteinExistence type="predicted"/>
<evidence type="ECO:0000313" key="2">
    <source>
        <dbReference type="WBParaSite" id="RSKR_0001099000.1"/>
    </source>
</evidence>
<organism evidence="1 2">
    <name type="scientific">Rhabditophanes sp. KR3021</name>
    <dbReference type="NCBI Taxonomy" id="114890"/>
    <lineage>
        <taxon>Eukaryota</taxon>
        <taxon>Metazoa</taxon>
        <taxon>Ecdysozoa</taxon>
        <taxon>Nematoda</taxon>
        <taxon>Chromadorea</taxon>
        <taxon>Rhabditida</taxon>
        <taxon>Tylenchina</taxon>
        <taxon>Panagrolaimomorpha</taxon>
        <taxon>Strongyloidoidea</taxon>
        <taxon>Alloionematidae</taxon>
        <taxon>Rhabditophanes</taxon>
    </lineage>
</organism>
<sequence>MNQIPYEIISGGTYVSSVLFWIVYFHTVRKVYRQKTLHTHFRINFIAYISGLAVKSLLNTIVATIKIIQKYFRNELLWKETASVNWLEQARGILINYCRFLLILLIAERLFALFNKIRYHSMYKPKTLACIIIVLFVAAVILRSLTIFDILELPWYYNCTVGIDFASAFTFLAIYCYIRSVFKHQNRIEEKLSTKHSVVHTYHSVVVLWLMCINIFFLQALLNTLSQTVLFAIQMDKTQFSICWFALSDFIASYSCLCYIYEKNWILDGLGFCLKPCWSLRKPCLNKIGISVMDNAWVHNRDVLNRKIGGSRVVVIVESPTKMETNHIGEVGRTYFGLMHDQWNRPIPKMNKNFKVAVKTISQNIQQNHANPYFQPNNINANILLSNVHSTIPAAHINPPSN</sequence>
<dbReference type="WBParaSite" id="RSKR_0001099000.1">
    <property type="protein sequence ID" value="RSKR_0001099000.1"/>
    <property type="gene ID" value="RSKR_0001099000"/>
</dbReference>
<reference evidence="2" key="1">
    <citation type="submission" date="2016-11" db="UniProtKB">
        <authorList>
            <consortium name="WormBaseParasite"/>
        </authorList>
    </citation>
    <scope>IDENTIFICATION</scope>
    <source>
        <strain evidence="2">KR3021</strain>
    </source>
</reference>
<dbReference type="Proteomes" id="UP000095286">
    <property type="component" value="Unplaced"/>
</dbReference>
<accession>A0AC35UFE0</accession>